<dbReference type="Pfam" id="PF00350">
    <property type="entry name" value="Dynamin_N"/>
    <property type="match status" value="1"/>
</dbReference>
<dbReference type="InterPro" id="IPR045063">
    <property type="entry name" value="Dynamin_N"/>
</dbReference>
<feature type="transmembrane region" description="Helical" evidence="2">
    <location>
        <begin position="481"/>
        <end position="510"/>
    </location>
</feature>
<proteinExistence type="predicted"/>
<evidence type="ECO:0000313" key="5">
    <source>
        <dbReference type="Proteomes" id="UP000031972"/>
    </source>
</evidence>
<dbReference type="EMBL" id="JXRR01000022">
    <property type="protein sequence ID" value="KIL43137.1"/>
    <property type="molecule type" value="Genomic_DNA"/>
</dbReference>
<dbReference type="AlphaFoldDB" id="A0A0C2V261"/>
<dbReference type="RefSeq" id="WP_041061444.1">
    <property type="nucleotide sequence ID" value="NZ_JXRR01000022.1"/>
</dbReference>
<dbReference type="CDD" id="cd09912">
    <property type="entry name" value="DLP_2"/>
    <property type="match status" value="1"/>
</dbReference>
<comment type="caution">
    <text evidence="4">The sequence shown here is derived from an EMBL/GenBank/DDBJ whole genome shotgun (WGS) entry which is preliminary data.</text>
</comment>
<dbReference type="PATRIC" id="fig|220754.4.peg.3552"/>
<evidence type="ECO:0000256" key="1">
    <source>
        <dbReference type="SAM" id="Coils"/>
    </source>
</evidence>
<keyword evidence="1" id="KW-0175">Coiled coil</keyword>
<evidence type="ECO:0000259" key="3">
    <source>
        <dbReference type="Pfam" id="PF00350"/>
    </source>
</evidence>
<evidence type="ECO:0000313" key="4">
    <source>
        <dbReference type="EMBL" id="KIL43137.1"/>
    </source>
</evidence>
<feature type="domain" description="Dynamin N-terminal" evidence="3">
    <location>
        <begin position="53"/>
        <end position="226"/>
    </location>
</feature>
<dbReference type="Proteomes" id="UP000031972">
    <property type="component" value="Unassembled WGS sequence"/>
</dbReference>
<sequence>MSLIRFNEFDRLREEVYGGLDVFSMIAEEINQDSLKKRSLDVKEELADNSFLITVVGEFSRGKSTFINALLGEKVLPSLVRPTTAILNKITYNEEPNVKLVFHDGESPRQISVLQLKELNVPREPDESDADSVQEHQQKMNEINRIKHAEIGYPNSLFKAGVEIYDTPGVNDLDKSREDLTYHFIPRSDAVVLLLSAEMPLSESEKTFLKYKVLNKDISKVFIAVNFKDVLDGEHDVQRVRQHIETNLADLIKNPKVFMISSKEALQARKNNENQHIINSTGLTKLEESIGEFLENDRGFAKLLKPVKRGQKIAKELIHTLGIKVAACEMNTADIQKSIDELMPKVDLFIKSINHARDGLRSELLGEQTELTQAFSKNLFDLEEMLSEKILHYAGEINEDKIQKMLSGQMIKLGKNFEEKMEVKQHEIATKHLMNAYQRLEKESQEINNEINKKFNITLSLSDIRKDFDDSFELIALSTGVAFTAGIGIVLVPFLLVPLAIASFFSFSIIESISEGIKRRKLEKINQQFKANFRSTREKAKLDFINQWTTFVEETVSVYEKEANAKTLLLKEELASIKKIKELDREKILEKKTEFLNKKKRIENVQKSFAKIEKDFLQSRGRSLAYVSESN</sequence>
<dbReference type="InterPro" id="IPR027417">
    <property type="entry name" value="P-loop_NTPase"/>
</dbReference>
<evidence type="ECO:0000256" key="2">
    <source>
        <dbReference type="SAM" id="Phobius"/>
    </source>
</evidence>
<name>A0A0C2V261_9BACL</name>
<accession>A0A0C2V261</accession>
<organism evidence="4 5">
    <name type="scientific">Jeotgalibacillus campisalis</name>
    <dbReference type="NCBI Taxonomy" id="220754"/>
    <lineage>
        <taxon>Bacteria</taxon>
        <taxon>Bacillati</taxon>
        <taxon>Bacillota</taxon>
        <taxon>Bacilli</taxon>
        <taxon>Bacillales</taxon>
        <taxon>Caryophanaceae</taxon>
        <taxon>Jeotgalibacillus</taxon>
    </lineage>
</organism>
<dbReference type="SUPFAM" id="SSF52540">
    <property type="entry name" value="P-loop containing nucleoside triphosphate hydrolases"/>
    <property type="match status" value="1"/>
</dbReference>
<keyword evidence="5" id="KW-1185">Reference proteome</keyword>
<reference evidence="4 5" key="1">
    <citation type="submission" date="2015-01" db="EMBL/GenBank/DDBJ databases">
        <title>Jeotgalibacillus campisalis genome sequencing.</title>
        <authorList>
            <person name="Goh K.M."/>
            <person name="Chan K.-G."/>
            <person name="Yaakop A.S."/>
            <person name="Ee R."/>
            <person name="Gan H.M."/>
            <person name="Chan C.S."/>
        </authorList>
    </citation>
    <scope>NUCLEOTIDE SEQUENCE [LARGE SCALE GENOMIC DNA]</scope>
    <source>
        <strain evidence="4 5">SF-57</strain>
    </source>
</reference>
<protein>
    <recommendedName>
        <fullName evidence="3">Dynamin N-terminal domain-containing protein</fullName>
    </recommendedName>
</protein>
<keyword evidence="2" id="KW-1133">Transmembrane helix</keyword>
<dbReference type="InterPro" id="IPR051943">
    <property type="entry name" value="TRAFAC_Dynamin-like_GTPase"/>
</dbReference>
<dbReference type="PANTHER" id="PTHR43681:SF1">
    <property type="entry name" value="SARCALUMENIN"/>
    <property type="match status" value="1"/>
</dbReference>
<keyword evidence="2" id="KW-0472">Membrane</keyword>
<dbReference type="Gene3D" id="3.40.50.300">
    <property type="entry name" value="P-loop containing nucleotide triphosphate hydrolases"/>
    <property type="match status" value="1"/>
</dbReference>
<feature type="coiled-coil region" evidence="1">
    <location>
        <begin position="423"/>
        <end position="457"/>
    </location>
</feature>
<keyword evidence="2" id="KW-0812">Transmembrane</keyword>
<gene>
    <name evidence="4" type="ORF">KR50_35400</name>
</gene>
<dbReference type="OrthoDB" id="435796at2"/>
<dbReference type="PANTHER" id="PTHR43681">
    <property type="entry name" value="TRANSMEMBRANE GTPASE FZO"/>
    <property type="match status" value="1"/>
</dbReference>